<dbReference type="GO" id="GO:0045895">
    <property type="term" value="P:positive regulation of mating-type specific transcription, DNA-templated"/>
    <property type="evidence" value="ECO:0007669"/>
    <property type="project" value="InterPro"/>
</dbReference>
<gene>
    <name evidence="9" type="ORF">AC578_9380</name>
</gene>
<dbReference type="PROSITE" id="PS51325">
    <property type="entry name" value="ALPHA_BOX"/>
    <property type="match status" value="1"/>
</dbReference>
<sequence>MKASWSCRCCGLGDLAFSTARRDQGATFTSMISSRFALLLEPSRLEVRLYTRQPALGGAFILGLRRRSISAFCAPLIGVVPPEEYLQWTGWQLSPPQDSDQDMMPQITCLFTPSLDTFPEKFTTIALSADGRRPLYSSKQSAVCKVQFSIWSADLAAEKRHGPKLPLNSWLAYREFYNRLLASYTQKSISKRLTILWHADLFEGKWLILVKAYSIAHGCREKKDAPLDEFFAFCADEVVAQSRNVLQSEQISVDTFMLPYPDSTSQLTSHKGSALVEISVGAGDDDKLRDQLARVGSLPGEAQQERRHANIILPIELQVYFDMLSIFPSLGTFSSRFETLGPWGYSRRVFFE</sequence>
<evidence type="ECO:0000256" key="3">
    <source>
        <dbReference type="ARBA" id="ARBA00023125"/>
    </source>
</evidence>
<dbReference type="EMBL" id="LFZN01000178">
    <property type="protein sequence ID" value="KXS96315.1"/>
    <property type="molecule type" value="Genomic_DNA"/>
</dbReference>
<evidence type="ECO:0000259" key="8">
    <source>
        <dbReference type="PROSITE" id="PS51325"/>
    </source>
</evidence>
<dbReference type="AlphaFoldDB" id="A0A139H1H0"/>
<evidence type="ECO:0000313" key="10">
    <source>
        <dbReference type="Proteomes" id="UP000070133"/>
    </source>
</evidence>
<feature type="domain" description="Alpha box" evidence="8">
    <location>
        <begin position="162"/>
        <end position="217"/>
    </location>
</feature>
<organism evidence="9 10">
    <name type="scientific">Pseudocercospora eumusae</name>
    <dbReference type="NCBI Taxonomy" id="321146"/>
    <lineage>
        <taxon>Eukaryota</taxon>
        <taxon>Fungi</taxon>
        <taxon>Dikarya</taxon>
        <taxon>Ascomycota</taxon>
        <taxon>Pezizomycotina</taxon>
        <taxon>Dothideomycetes</taxon>
        <taxon>Dothideomycetidae</taxon>
        <taxon>Mycosphaerellales</taxon>
        <taxon>Mycosphaerellaceae</taxon>
        <taxon>Pseudocercospora</taxon>
    </lineage>
</organism>
<evidence type="ECO:0000256" key="7">
    <source>
        <dbReference type="RuleBase" id="RU003516"/>
    </source>
</evidence>
<keyword evidence="2 7" id="KW-0805">Transcription regulation</keyword>
<dbReference type="Proteomes" id="UP000070133">
    <property type="component" value="Unassembled WGS sequence"/>
</dbReference>
<dbReference type="GO" id="GO:0008301">
    <property type="term" value="F:DNA binding, bending"/>
    <property type="evidence" value="ECO:0007669"/>
    <property type="project" value="InterPro"/>
</dbReference>
<evidence type="ECO:0000313" key="9">
    <source>
        <dbReference type="EMBL" id="KXS96315.1"/>
    </source>
</evidence>
<dbReference type="OrthoDB" id="204164at2759"/>
<comment type="function">
    <text evidence="6">Mating type proteins are sequence specific DNA-binding proteins that act as master switches in fungal differentiation by controlling gene expression in a cell type-specific fashion. Transcriptional activator that induces the transcription of alpha-specific genes.</text>
</comment>
<reference evidence="9 10" key="1">
    <citation type="submission" date="2015-07" db="EMBL/GenBank/DDBJ databases">
        <title>Comparative genomics of the Sigatoka disease complex on banana suggests a link between parallel evolutionary changes in Pseudocercospora fijiensis and Pseudocercospora eumusae and increased virulence on the banana host.</title>
        <authorList>
            <person name="Chang T.-C."/>
            <person name="Salvucci A."/>
            <person name="Crous P.W."/>
            <person name="Stergiopoulos I."/>
        </authorList>
    </citation>
    <scope>NUCLEOTIDE SEQUENCE [LARGE SCALE GENOMIC DNA]</scope>
    <source>
        <strain evidence="9 10">CBS 114824</strain>
    </source>
</reference>
<evidence type="ECO:0000256" key="6">
    <source>
        <dbReference type="ARBA" id="ARBA00035106"/>
    </source>
</evidence>
<evidence type="ECO:0000256" key="1">
    <source>
        <dbReference type="ARBA" id="ARBA00015083"/>
    </source>
</evidence>
<dbReference type="EMBL" id="LFZN01000178">
    <property type="protein sequence ID" value="KXS96317.1"/>
    <property type="molecule type" value="Genomic_DNA"/>
</dbReference>
<comment type="similarity">
    <text evidence="7">Belongs to the MATALPHA1 family.</text>
</comment>
<comment type="subcellular location">
    <subcellularLocation>
        <location evidence="7">Nucleus</location>
    </subcellularLocation>
</comment>
<keyword evidence="4 7" id="KW-0804">Transcription</keyword>
<accession>A0A139H1H0</accession>
<proteinExistence type="inferred from homology"/>
<dbReference type="InterPro" id="IPR006856">
    <property type="entry name" value="MATalpha_HMGbox"/>
</dbReference>
<dbReference type="GO" id="GO:0005634">
    <property type="term" value="C:nucleus"/>
    <property type="evidence" value="ECO:0007669"/>
    <property type="project" value="UniProtKB-SubCell"/>
</dbReference>
<dbReference type="Pfam" id="PF04769">
    <property type="entry name" value="MATalpha_HMGbox"/>
    <property type="match status" value="1"/>
</dbReference>
<protein>
    <recommendedName>
        <fullName evidence="1">Mating-type protein MAT-1</fullName>
    </recommendedName>
</protein>
<evidence type="ECO:0000256" key="4">
    <source>
        <dbReference type="ARBA" id="ARBA00023163"/>
    </source>
</evidence>
<evidence type="ECO:0000256" key="5">
    <source>
        <dbReference type="ARBA" id="ARBA00023242"/>
    </source>
</evidence>
<evidence type="ECO:0000256" key="2">
    <source>
        <dbReference type="ARBA" id="ARBA00023015"/>
    </source>
</evidence>
<keyword evidence="10" id="KW-1185">Reference proteome</keyword>
<name>A0A139H1H0_9PEZI</name>
<keyword evidence="3 7" id="KW-0238">DNA-binding</keyword>
<comment type="caution">
    <text evidence="9">The sequence shown here is derived from an EMBL/GenBank/DDBJ whole genome shotgun (WGS) entry which is preliminary data.</text>
</comment>
<keyword evidence="5 7" id="KW-0539">Nucleus</keyword>